<accession>A0AA88HUX6</accession>
<keyword evidence="6 11" id="KW-0547">Nucleotide-binding</keyword>
<dbReference type="PROSITE" id="PS00107">
    <property type="entry name" value="PROTEIN_KINASE_ATP"/>
    <property type="match status" value="1"/>
</dbReference>
<sequence length="645" mass="72591">RSEGFKQMENFKILGNVGEGSFGKVFKAIEKSSGNIYALKFIPKVGHSENELKTIRRECEIQQSLCHPNVIQMISYFETDSEVVAVTEFAEGVLSDLFSPGQRRLPEEKVRNVAIQLLSAMYYLHSNRVLHRDMKPQNILLDSNGTIKVCDFGFAKVLDIHTYVLTSVKGTPLYMAPEIIEEKPYDQGADLWSVGCILYELLVGAPPFCTGSLVQLVRKIRHEAVIWPPGISGICLNFLQGLLEKDSRKRFSWQDLLVHPFVTGHILILSCDKNLPGNPLTNPLTPSQELAKEIQRQDLFQKAPLRTRFLSGVGHQIGGNRRNSTPIQRAPPVAQDFGRPVPPVDIMALRRRNTTAQYGGFQNKDNYITGPMRFNFNPCHGMSNFQICTAQQNIEEMKEFSDRINEKLISKNLSTLNLSSNPVKAIEYNPMLPNTGFASSQPNRAKMEARKMAQEEQEEVENEEWKIFLDEALSDALTSIESILNKNILQMFLSPLKSKNMGAGNLERITTLLMLPMMDSDSSQEKALQLYLDLQILPDFLSLLETQFIASDLLGSETVSAVESLLGLLANWCHGPRQNQFLEQLKDFLNSFGSYNAFRYIIESAKFSSIAKNDVLSTLANLVTVYKDTDFISSILTLESLEDSK</sequence>
<reference evidence="14" key="1">
    <citation type="submission" date="2023-07" db="EMBL/GenBank/DDBJ databases">
        <title>Chromosome-level genome assembly of Artemia franciscana.</title>
        <authorList>
            <person name="Jo E."/>
        </authorList>
    </citation>
    <scope>NUCLEOTIDE SEQUENCE</scope>
    <source>
        <tissue evidence="14">Whole body</tissue>
    </source>
</reference>
<name>A0AA88HUX6_ARTSF</name>
<keyword evidence="7" id="KW-0418">Kinase</keyword>
<evidence type="ECO:0000256" key="5">
    <source>
        <dbReference type="ARBA" id="ARBA00022737"/>
    </source>
</evidence>
<dbReference type="PROSITE" id="PS50011">
    <property type="entry name" value="PROTEIN_KINASE_DOM"/>
    <property type="match status" value="1"/>
</dbReference>
<dbReference type="PROSITE" id="PS51450">
    <property type="entry name" value="LRR"/>
    <property type="match status" value="1"/>
</dbReference>
<feature type="binding site" evidence="11">
    <location>
        <position position="40"/>
    </location>
    <ligand>
        <name>ATP</name>
        <dbReference type="ChEBI" id="CHEBI:30616"/>
    </ligand>
</feature>
<keyword evidence="2" id="KW-0723">Serine/threonine-protein kinase</keyword>
<keyword evidence="4" id="KW-0808">Transferase</keyword>
<dbReference type="EC" id="2.7.11.1" evidence="1"/>
<dbReference type="InterPro" id="IPR011009">
    <property type="entry name" value="Kinase-like_dom_sf"/>
</dbReference>
<keyword evidence="5" id="KW-0677">Repeat</keyword>
<dbReference type="GO" id="GO:0005524">
    <property type="term" value="F:ATP binding"/>
    <property type="evidence" value="ECO:0007669"/>
    <property type="project" value="UniProtKB-UniRule"/>
</dbReference>
<evidence type="ECO:0000259" key="13">
    <source>
        <dbReference type="PROSITE" id="PS50011"/>
    </source>
</evidence>
<evidence type="ECO:0000313" key="14">
    <source>
        <dbReference type="EMBL" id="KAK2714369.1"/>
    </source>
</evidence>
<evidence type="ECO:0000256" key="6">
    <source>
        <dbReference type="ARBA" id="ARBA00022741"/>
    </source>
</evidence>
<gene>
    <name evidence="14" type="ORF">QYM36_008814</name>
</gene>
<evidence type="ECO:0000313" key="15">
    <source>
        <dbReference type="Proteomes" id="UP001187531"/>
    </source>
</evidence>
<dbReference type="InterPro" id="IPR001611">
    <property type="entry name" value="Leu-rich_rpt"/>
</dbReference>
<proteinExistence type="predicted"/>
<evidence type="ECO:0000256" key="3">
    <source>
        <dbReference type="ARBA" id="ARBA00022614"/>
    </source>
</evidence>
<dbReference type="AlphaFoldDB" id="A0AA88HUX6"/>
<keyword evidence="8 11" id="KW-0067">ATP-binding</keyword>
<comment type="catalytic activity">
    <reaction evidence="10">
        <text>L-seryl-[protein] + ATP = O-phospho-L-seryl-[protein] + ADP + H(+)</text>
        <dbReference type="Rhea" id="RHEA:17989"/>
        <dbReference type="Rhea" id="RHEA-COMP:9863"/>
        <dbReference type="Rhea" id="RHEA-COMP:11604"/>
        <dbReference type="ChEBI" id="CHEBI:15378"/>
        <dbReference type="ChEBI" id="CHEBI:29999"/>
        <dbReference type="ChEBI" id="CHEBI:30616"/>
        <dbReference type="ChEBI" id="CHEBI:83421"/>
        <dbReference type="ChEBI" id="CHEBI:456216"/>
        <dbReference type="EC" id="2.7.11.1"/>
    </reaction>
</comment>
<dbReference type="InterPro" id="IPR008271">
    <property type="entry name" value="Ser/Thr_kinase_AS"/>
</dbReference>
<evidence type="ECO:0000256" key="12">
    <source>
        <dbReference type="SAM" id="MobiDB-lite"/>
    </source>
</evidence>
<dbReference type="GO" id="GO:0007224">
    <property type="term" value="P:smoothened signaling pathway"/>
    <property type="evidence" value="ECO:0007669"/>
    <property type="project" value="TreeGrafter"/>
</dbReference>
<keyword evidence="3" id="KW-0433">Leucine-rich repeat</keyword>
<dbReference type="PROSITE" id="PS00108">
    <property type="entry name" value="PROTEIN_KINASE_ST"/>
    <property type="match status" value="1"/>
</dbReference>
<evidence type="ECO:0000256" key="9">
    <source>
        <dbReference type="ARBA" id="ARBA00047899"/>
    </source>
</evidence>
<dbReference type="Gene3D" id="1.10.510.10">
    <property type="entry name" value="Transferase(Phosphotransferase) domain 1"/>
    <property type="match status" value="1"/>
</dbReference>
<dbReference type="PANTHER" id="PTHR22983:SF6">
    <property type="entry name" value="SERINE_THREONINE-PROTEIN KINASE 36"/>
    <property type="match status" value="1"/>
</dbReference>
<dbReference type="FunFam" id="1.10.510.10:FF:000571">
    <property type="entry name" value="Maternal embryonic leucine zipper kinase"/>
    <property type="match status" value="1"/>
</dbReference>
<evidence type="ECO:0000256" key="4">
    <source>
        <dbReference type="ARBA" id="ARBA00022679"/>
    </source>
</evidence>
<dbReference type="PANTHER" id="PTHR22983">
    <property type="entry name" value="PROTEIN KINASE RELATED"/>
    <property type="match status" value="1"/>
</dbReference>
<dbReference type="Proteomes" id="UP001187531">
    <property type="component" value="Unassembled WGS sequence"/>
</dbReference>
<dbReference type="EMBL" id="JAVRJZ010000013">
    <property type="protein sequence ID" value="KAK2714369.1"/>
    <property type="molecule type" value="Genomic_DNA"/>
</dbReference>
<protein>
    <recommendedName>
        <fullName evidence="1">non-specific serine/threonine protein kinase</fullName>
        <ecNumber evidence="1">2.7.11.1</ecNumber>
    </recommendedName>
</protein>
<organism evidence="14 15">
    <name type="scientific">Artemia franciscana</name>
    <name type="common">Brine shrimp</name>
    <name type="synonym">Artemia sanfranciscana</name>
    <dbReference type="NCBI Taxonomy" id="6661"/>
    <lineage>
        <taxon>Eukaryota</taxon>
        <taxon>Metazoa</taxon>
        <taxon>Ecdysozoa</taxon>
        <taxon>Arthropoda</taxon>
        <taxon>Crustacea</taxon>
        <taxon>Branchiopoda</taxon>
        <taxon>Anostraca</taxon>
        <taxon>Artemiidae</taxon>
        <taxon>Artemia</taxon>
    </lineage>
</organism>
<evidence type="ECO:0000256" key="2">
    <source>
        <dbReference type="ARBA" id="ARBA00022527"/>
    </source>
</evidence>
<evidence type="ECO:0000256" key="7">
    <source>
        <dbReference type="ARBA" id="ARBA00022777"/>
    </source>
</evidence>
<dbReference type="GO" id="GO:0004674">
    <property type="term" value="F:protein serine/threonine kinase activity"/>
    <property type="evidence" value="ECO:0007669"/>
    <property type="project" value="UniProtKB-KW"/>
</dbReference>
<feature type="region of interest" description="Disordered" evidence="12">
    <location>
        <begin position="317"/>
        <end position="336"/>
    </location>
</feature>
<feature type="domain" description="Protein kinase" evidence="13">
    <location>
        <begin position="11"/>
        <end position="262"/>
    </location>
</feature>
<keyword evidence="15" id="KW-1185">Reference proteome</keyword>
<dbReference type="InterPro" id="IPR017441">
    <property type="entry name" value="Protein_kinase_ATP_BS"/>
</dbReference>
<dbReference type="SMART" id="SM00220">
    <property type="entry name" value="S_TKc"/>
    <property type="match status" value="1"/>
</dbReference>
<dbReference type="GO" id="GO:0005737">
    <property type="term" value="C:cytoplasm"/>
    <property type="evidence" value="ECO:0007669"/>
    <property type="project" value="TreeGrafter"/>
</dbReference>
<dbReference type="FunFam" id="3.30.200.20:FF:000042">
    <property type="entry name" value="Aurora kinase A"/>
    <property type="match status" value="1"/>
</dbReference>
<comment type="catalytic activity">
    <reaction evidence="9">
        <text>L-threonyl-[protein] + ATP = O-phospho-L-threonyl-[protein] + ADP + H(+)</text>
        <dbReference type="Rhea" id="RHEA:46608"/>
        <dbReference type="Rhea" id="RHEA-COMP:11060"/>
        <dbReference type="Rhea" id="RHEA-COMP:11605"/>
        <dbReference type="ChEBI" id="CHEBI:15378"/>
        <dbReference type="ChEBI" id="CHEBI:30013"/>
        <dbReference type="ChEBI" id="CHEBI:30616"/>
        <dbReference type="ChEBI" id="CHEBI:61977"/>
        <dbReference type="ChEBI" id="CHEBI:456216"/>
        <dbReference type="EC" id="2.7.11.1"/>
    </reaction>
</comment>
<comment type="caution">
    <text evidence="14">The sequence shown here is derived from an EMBL/GenBank/DDBJ whole genome shotgun (WGS) entry which is preliminary data.</text>
</comment>
<feature type="non-terminal residue" evidence="14">
    <location>
        <position position="1"/>
    </location>
</feature>
<evidence type="ECO:0000256" key="8">
    <source>
        <dbReference type="ARBA" id="ARBA00022840"/>
    </source>
</evidence>
<evidence type="ECO:0000256" key="1">
    <source>
        <dbReference type="ARBA" id="ARBA00012513"/>
    </source>
</evidence>
<dbReference type="SUPFAM" id="SSF56112">
    <property type="entry name" value="Protein kinase-like (PK-like)"/>
    <property type="match status" value="1"/>
</dbReference>
<dbReference type="Pfam" id="PF00069">
    <property type="entry name" value="Pkinase"/>
    <property type="match status" value="1"/>
</dbReference>
<evidence type="ECO:0000256" key="11">
    <source>
        <dbReference type="PROSITE-ProRule" id="PRU10141"/>
    </source>
</evidence>
<evidence type="ECO:0000256" key="10">
    <source>
        <dbReference type="ARBA" id="ARBA00048679"/>
    </source>
</evidence>
<dbReference type="InterPro" id="IPR000719">
    <property type="entry name" value="Prot_kinase_dom"/>
</dbReference>